<dbReference type="PANTHER" id="PTHR46528">
    <property type="entry name" value="PROTEIN SON"/>
    <property type="match status" value="1"/>
</dbReference>
<gene>
    <name evidence="2" type="ORF">V5799_021421</name>
</gene>
<dbReference type="InterPro" id="IPR032922">
    <property type="entry name" value="SON"/>
</dbReference>
<dbReference type="PANTHER" id="PTHR46528:SF1">
    <property type="entry name" value="PROTEIN SON"/>
    <property type="match status" value="1"/>
</dbReference>
<organism evidence="2 3">
    <name type="scientific">Amblyomma americanum</name>
    <name type="common">Lone star tick</name>
    <dbReference type="NCBI Taxonomy" id="6943"/>
    <lineage>
        <taxon>Eukaryota</taxon>
        <taxon>Metazoa</taxon>
        <taxon>Ecdysozoa</taxon>
        <taxon>Arthropoda</taxon>
        <taxon>Chelicerata</taxon>
        <taxon>Arachnida</taxon>
        <taxon>Acari</taxon>
        <taxon>Parasitiformes</taxon>
        <taxon>Ixodida</taxon>
        <taxon>Ixodoidea</taxon>
        <taxon>Ixodidae</taxon>
        <taxon>Amblyomminae</taxon>
        <taxon>Amblyomma</taxon>
    </lineage>
</organism>
<protein>
    <submittedName>
        <fullName evidence="2">Uncharacterized protein</fullName>
    </submittedName>
</protein>
<keyword evidence="3" id="KW-1185">Reference proteome</keyword>
<dbReference type="GO" id="GO:0003723">
    <property type="term" value="F:RNA binding"/>
    <property type="evidence" value="ECO:0007669"/>
    <property type="project" value="InterPro"/>
</dbReference>
<evidence type="ECO:0000313" key="3">
    <source>
        <dbReference type="Proteomes" id="UP001321473"/>
    </source>
</evidence>
<dbReference type="Proteomes" id="UP001321473">
    <property type="component" value="Unassembled WGS sequence"/>
</dbReference>
<feature type="compositionally biased region" description="Basic residues" evidence="1">
    <location>
        <begin position="12"/>
        <end position="57"/>
    </location>
</feature>
<sequence>MELQRKRSAERLRKKSRSPRRRSLSKRRSPRKKSRSRSRSRRRSRSHSPERKRKSRSREREPSVVKVDKVQLLEAARKNMQAMLQRGVVAKGLPVAAAAAVNATVKVVAAAVAAAAADPRSSLAAKLDVTATPPSEAPVLPLAMSGDGTGPAVTLGITEEPPKVKKSLAALTEICKAISDEEKREYAGEVEPKTAEEVAEEFQQTHHHPFKLKDPPPPIRFNIPNATNLPVKTLAEKVADAAHLHKQFPVSSGSQHRVKEL</sequence>
<feature type="compositionally biased region" description="Basic and acidic residues" evidence="1">
    <location>
        <begin position="1"/>
        <end position="11"/>
    </location>
</feature>
<dbReference type="GO" id="GO:0048024">
    <property type="term" value="P:regulation of mRNA splicing, via spliceosome"/>
    <property type="evidence" value="ECO:0007669"/>
    <property type="project" value="TreeGrafter"/>
</dbReference>
<feature type="non-terminal residue" evidence="2">
    <location>
        <position position="261"/>
    </location>
</feature>
<accession>A0AAQ4FPW1</accession>
<dbReference type="EMBL" id="JARKHS020000454">
    <property type="protein sequence ID" value="KAK8788803.1"/>
    <property type="molecule type" value="Genomic_DNA"/>
</dbReference>
<comment type="caution">
    <text evidence="2">The sequence shown here is derived from an EMBL/GenBank/DDBJ whole genome shotgun (WGS) entry which is preliminary data.</text>
</comment>
<evidence type="ECO:0000313" key="2">
    <source>
        <dbReference type="EMBL" id="KAK8788803.1"/>
    </source>
</evidence>
<dbReference type="GO" id="GO:0051726">
    <property type="term" value="P:regulation of cell cycle"/>
    <property type="evidence" value="ECO:0007669"/>
    <property type="project" value="InterPro"/>
</dbReference>
<name>A0AAQ4FPW1_AMBAM</name>
<proteinExistence type="predicted"/>
<evidence type="ECO:0000256" key="1">
    <source>
        <dbReference type="SAM" id="MobiDB-lite"/>
    </source>
</evidence>
<feature type="region of interest" description="Disordered" evidence="1">
    <location>
        <begin position="1"/>
        <end position="66"/>
    </location>
</feature>
<dbReference type="AlphaFoldDB" id="A0AAQ4FPW1"/>
<reference evidence="2 3" key="1">
    <citation type="journal article" date="2023" name="Arcadia Sci">
        <title>De novo assembly of a long-read Amblyomma americanum tick genome.</title>
        <authorList>
            <person name="Chou S."/>
            <person name="Poskanzer K.E."/>
            <person name="Rollins M."/>
            <person name="Thuy-Boun P.S."/>
        </authorList>
    </citation>
    <scope>NUCLEOTIDE SEQUENCE [LARGE SCALE GENOMIC DNA]</scope>
    <source>
        <strain evidence="2">F_SG_1</strain>
        <tissue evidence="2">Salivary glands</tissue>
    </source>
</reference>